<gene>
    <name evidence="3" type="ORF">AVEN_121348_1</name>
    <name evidence="1" type="ORF">AVEN_196036_1</name>
    <name evidence="4" type="ORF">AVEN_217522_1</name>
    <name evidence="2" type="ORF">AVEN_87356_1</name>
</gene>
<keyword evidence="5" id="KW-1185">Reference proteome</keyword>
<dbReference type="EMBL" id="BGPR01144692">
    <property type="protein sequence ID" value="GBN74556.1"/>
    <property type="molecule type" value="Genomic_DNA"/>
</dbReference>
<evidence type="ECO:0000313" key="5">
    <source>
        <dbReference type="Proteomes" id="UP000499080"/>
    </source>
</evidence>
<dbReference type="AlphaFoldDB" id="A0A4Y2RFL7"/>
<evidence type="ECO:0000313" key="4">
    <source>
        <dbReference type="EMBL" id="GBN74611.1"/>
    </source>
</evidence>
<proteinExistence type="predicted"/>
<dbReference type="Proteomes" id="UP000499080">
    <property type="component" value="Unassembled WGS sequence"/>
</dbReference>
<sequence length="101" mass="11237">MTTTYEVAPPLQATTPAGGRLATTDDFACNKPHTQWIFSGIGFRTGSPEISWIRASFQNCENAVRNRHKSFERWSTNESDIIVSIPPSSVLQVIKARSLKI</sequence>
<protein>
    <submittedName>
        <fullName evidence="2">Uncharacterized protein</fullName>
    </submittedName>
</protein>
<comment type="caution">
    <text evidence="2">The sequence shown here is derived from an EMBL/GenBank/DDBJ whole genome shotgun (WGS) entry which is preliminary data.</text>
</comment>
<dbReference type="EMBL" id="BGPR01144724">
    <property type="protein sequence ID" value="GBN74611.1"/>
    <property type="molecule type" value="Genomic_DNA"/>
</dbReference>
<evidence type="ECO:0000313" key="3">
    <source>
        <dbReference type="EMBL" id="GBN74588.1"/>
    </source>
</evidence>
<evidence type="ECO:0000313" key="1">
    <source>
        <dbReference type="EMBL" id="GBN74556.1"/>
    </source>
</evidence>
<reference evidence="2 5" key="1">
    <citation type="journal article" date="2019" name="Sci. Rep.">
        <title>Orb-weaving spider Araneus ventricosus genome elucidates the spidroin gene catalogue.</title>
        <authorList>
            <person name="Kono N."/>
            <person name="Nakamura H."/>
            <person name="Ohtoshi R."/>
            <person name="Moran D.A.P."/>
            <person name="Shinohara A."/>
            <person name="Yoshida Y."/>
            <person name="Fujiwara M."/>
            <person name="Mori M."/>
            <person name="Tomita M."/>
            <person name="Arakawa K."/>
        </authorList>
    </citation>
    <scope>NUCLEOTIDE SEQUENCE [LARGE SCALE GENOMIC DNA]</scope>
</reference>
<dbReference type="EMBL" id="BGPR01144711">
    <property type="protein sequence ID" value="GBN74588.1"/>
    <property type="molecule type" value="Genomic_DNA"/>
</dbReference>
<name>A0A4Y2RFL7_ARAVE</name>
<accession>A0A4Y2RFL7</accession>
<dbReference type="EMBL" id="BGPR01144708">
    <property type="protein sequence ID" value="GBN74582.1"/>
    <property type="molecule type" value="Genomic_DNA"/>
</dbReference>
<organism evidence="2 5">
    <name type="scientific">Araneus ventricosus</name>
    <name type="common">Orbweaver spider</name>
    <name type="synonym">Epeira ventricosa</name>
    <dbReference type="NCBI Taxonomy" id="182803"/>
    <lineage>
        <taxon>Eukaryota</taxon>
        <taxon>Metazoa</taxon>
        <taxon>Ecdysozoa</taxon>
        <taxon>Arthropoda</taxon>
        <taxon>Chelicerata</taxon>
        <taxon>Arachnida</taxon>
        <taxon>Araneae</taxon>
        <taxon>Araneomorphae</taxon>
        <taxon>Entelegynae</taxon>
        <taxon>Araneoidea</taxon>
        <taxon>Araneidae</taxon>
        <taxon>Araneus</taxon>
    </lineage>
</organism>
<evidence type="ECO:0000313" key="2">
    <source>
        <dbReference type="EMBL" id="GBN74582.1"/>
    </source>
</evidence>